<evidence type="ECO:0000313" key="2">
    <source>
        <dbReference type="EMBL" id="GAA0166896.1"/>
    </source>
</evidence>
<accession>A0AAV3QV61</accession>
<feature type="region of interest" description="Disordered" evidence="1">
    <location>
        <begin position="67"/>
        <end position="91"/>
    </location>
</feature>
<proteinExistence type="predicted"/>
<comment type="caution">
    <text evidence="2">The sequence shown here is derived from an EMBL/GenBank/DDBJ whole genome shotgun (WGS) entry which is preliminary data.</text>
</comment>
<organism evidence="2 3">
    <name type="scientific">Lithospermum erythrorhizon</name>
    <name type="common">Purple gromwell</name>
    <name type="synonym">Lithospermum officinale var. erythrorhizon</name>
    <dbReference type="NCBI Taxonomy" id="34254"/>
    <lineage>
        <taxon>Eukaryota</taxon>
        <taxon>Viridiplantae</taxon>
        <taxon>Streptophyta</taxon>
        <taxon>Embryophyta</taxon>
        <taxon>Tracheophyta</taxon>
        <taxon>Spermatophyta</taxon>
        <taxon>Magnoliopsida</taxon>
        <taxon>eudicotyledons</taxon>
        <taxon>Gunneridae</taxon>
        <taxon>Pentapetalae</taxon>
        <taxon>asterids</taxon>
        <taxon>lamiids</taxon>
        <taxon>Boraginales</taxon>
        <taxon>Boraginaceae</taxon>
        <taxon>Boraginoideae</taxon>
        <taxon>Lithospermeae</taxon>
        <taxon>Lithospermum</taxon>
    </lineage>
</organism>
<feature type="compositionally biased region" description="Basic and acidic residues" evidence="1">
    <location>
        <begin position="67"/>
        <end position="89"/>
    </location>
</feature>
<evidence type="ECO:0000256" key="1">
    <source>
        <dbReference type="SAM" id="MobiDB-lite"/>
    </source>
</evidence>
<keyword evidence="3" id="KW-1185">Reference proteome</keyword>
<dbReference type="AlphaFoldDB" id="A0AAV3QV61"/>
<dbReference type="EMBL" id="BAABME010005892">
    <property type="protein sequence ID" value="GAA0166896.1"/>
    <property type="molecule type" value="Genomic_DNA"/>
</dbReference>
<reference evidence="2 3" key="1">
    <citation type="submission" date="2024-01" db="EMBL/GenBank/DDBJ databases">
        <title>The complete chloroplast genome sequence of Lithospermum erythrorhizon: insights into the phylogenetic relationship among Boraginaceae species and the maternal lineages of purple gromwells.</title>
        <authorList>
            <person name="Okada T."/>
            <person name="Watanabe K."/>
        </authorList>
    </citation>
    <scope>NUCLEOTIDE SEQUENCE [LARGE SCALE GENOMIC DNA]</scope>
</reference>
<gene>
    <name evidence="2" type="ORF">LIER_21953</name>
</gene>
<protein>
    <submittedName>
        <fullName evidence="2">Uncharacterized protein</fullName>
    </submittedName>
</protein>
<name>A0AAV3QV61_LITER</name>
<dbReference type="Proteomes" id="UP001454036">
    <property type="component" value="Unassembled WGS sequence"/>
</dbReference>
<sequence length="125" mass="14996">MTISLEALAMAGVDYNEYGMSMKKYESQEMDIPPHLWANSPDDEYSGFWEIERWDFKNYWRHDHPQLESRRRSDNDEFSRSNDDGDEKVTIGNKVRPCSWNSFERMRMAKKFSIVLEYFCLLLYA</sequence>
<evidence type="ECO:0000313" key="3">
    <source>
        <dbReference type="Proteomes" id="UP001454036"/>
    </source>
</evidence>